<keyword evidence="2" id="KW-1185">Reference proteome</keyword>
<protein>
    <submittedName>
        <fullName evidence="1">Uncharacterized protein</fullName>
    </submittedName>
</protein>
<evidence type="ECO:0000313" key="2">
    <source>
        <dbReference type="Proteomes" id="UP000828251"/>
    </source>
</evidence>
<gene>
    <name evidence="1" type="ORF">J1N35_003897</name>
</gene>
<sequence length="206" mass="23360">MATAHSTDSDSVEPSGSVFLGDRVMFRLQMMFGSWQIVRSRQIRVRSSCNYVTNCTGLRKVSRLSLRPSCLPRLSHQFCYNINSLLMLFLSVKPGKCDPSKRSWSPRTSLKSLHRKRGMFRFVVDVLLLVAVVEASVQEYSARSVVGMGTLHNAATTGITVMSSHRWTLRWHIKEDRCLNTGPKVPWQTKPRACVFDVDSSQYDLS</sequence>
<name>A0A9D4AFJ4_9ROSI</name>
<dbReference type="AlphaFoldDB" id="A0A9D4AFJ4"/>
<dbReference type="EMBL" id="JAIQCV010000002">
    <property type="protein sequence ID" value="KAH1120737.1"/>
    <property type="molecule type" value="Genomic_DNA"/>
</dbReference>
<proteinExistence type="predicted"/>
<dbReference type="Proteomes" id="UP000828251">
    <property type="component" value="Unassembled WGS sequence"/>
</dbReference>
<comment type="caution">
    <text evidence="1">The sequence shown here is derived from an EMBL/GenBank/DDBJ whole genome shotgun (WGS) entry which is preliminary data.</text>
</comment>
<accession>A0A9D4AFJ4</accession>
<reference evidence="1 2" key="1">
    <citation type="journal article" date="2021" name="Plant Biotechnol. J.">
        <title>Multi-omics assisted identification of the key and species-specific regulatory components of drought-tolerant mechanisms in Gossypium stocksii.</title>
        <authorList>
            <person name="Yu D."/>
            <person name="Ke L."/>
            <person name="Zhang D."/>
            <person name="Wu Y."/>
            <person name="Sun Y."/>
            <person name="Mei J."/>
            <person name="Sun J."/>
            <person name="Sun Y."/>
        </authorList>
    </citation>
    <scope>NUCLEOTIDE SEQUENCE [LARGE SCALE GENOMIC DNA]</scope>
    <source>
        <strain evidence="2">cv. E1</strain>
        <tissue evidence="1">Leaf</tissue>
    </source>
</reference>
<organism evidence="1 2">
    <name type="scientific">Gossypium stocksii</name>
    <dbReference type="NCBI Taxonomy" id="47602"/>
    <lineage>
        <taxon>Eukaryota</taxon>
        <taxon>Viridiplantae</taxon>
        <taxon>Streptophyta</taxon>
        <taxon>Embryophyta</taxon>
        <taxon>Tracheophyta</taxon>
        <taxon>Spermatophyta</taxon>
        <taxon>Magnoliopsida</taxon>
        <taxon>eudicotyledons</taxon>
        <taxon>Gunneridae</taxon>
        <taxon>Pentapetalae</taxon>
        <taxon>rosids</taxon>
        <taxon>malvids</taxon>
        <taxon>Malvales</taxon>
        <taxon>Malvaceae</taxon>
        <taxon>Malvoideae</taxon>
        <taxon>Gossypium</taxon>
    </lineage>
</organism>
<evidence type="ECO:0000313" key="1">
    <source>
        <dbReference type="EMBL" id="KAH1120737.1"/>
    </source>
</evidence>